<dbReference type="InterPro" id="IPR056637">
    <property type="entry name" value="DUF7735"/>
</dbReference>
<evidence type="ECO:0000313" key="3">
    <source>
        <dbReference type="EMBL" id="KAK8848575.1"/>
    </source>
</evidence>
<dbReference type="EMBL" id="JAPCWZ010000010">
    <property type="protein sequence ID" value="KAK8848575.1"/>
    <property type="molecule type" value="Genomic_DNA"/>
</dbReference>
<evidence type="ECO:0000256" key="1">
    <source>
        <dbReference type="SAM" id="MobiDB-lite"/>
    </source>
</evidence>
<keyword evidence="4" id="KW-1185">Reference proteome</keyword>
<protein>
    <recommendedName>
        <fullName evidence="2">DUF7735 domain-containing protein</fullName>
    </recommendedName>
</protein>
<feature type="region of interest" description="Disordered" evidence="1">
    <location>
        <begin position="123"/>
        <end position="157"/>
    </location>
</feature>
<sequence>MPTGDLSAALNSYAKSAMVPCRSTVHDFYGCMLSKDEWCGFATAAPNTGVLSAWSSLGSAASAFWEPKSSAAASLARECPNRWFDASLDFPLGAVVLNETIMFAACHAEAQAQLLPGGAAASTTSIEQQPTATPAASGVGASPASGATAPTPTQNSVQGRVPVQENWVIASAGLAAVVISTTL</sequence>
<evidence type="ECO:0000259" key="2">
    <source>
        <dbReference type="Pfam" id="PF24870"/>
    </source>
</evidence>
<proteinExistence type="predicted"/>
<evidence type="ECO:0000313" key="4">
    <source>
        <dbReference type="Proteomes" id="UP001390339"/>
    </source>
</evidence>
<accession>A0ABR2HKA0</accession>
<comment type="caution">
    <text evidence="3">The sequence shown here is derived from an EMBL/GenBank/DDBJ whole genome shotgun (WGS) entry which is preliminary data.</text>
</comment>
<feature type="compositionally biased region" description="Low complexity" evidence="1">
    <location>
        <begin position="130"/>
        <end position="153"/>
    </location>
</feature>
<organism evidence="3 4">
    <name type="scientific">Apiospora arundinis</name>
    <dbReference type="NCBI Taxonomy" id="335852"/>
    <lineage>
        <taxon>Eukaryota</taxon>
        <taxon>Fungi</taxon>
        <taxon>Dikarya</taxon>
        <taxon>Ascomycota</taxon>
        <taxon>Pezizomycotina</taxon>
        <taxon>Sordariomycetes</taxon>
        <taxon>Xylariomycetidae</taxon>
        <taxon>Amphisphaeriales</taxon>
        <taxon>Apiosporaceae</taxon>
        <taxon>Apiospora</taxon>
    </lineage>
</organism>
<dbReference type="Pfam" id="PF24870">
    <property type="entry name" value="DUF7735"/>
    <property type="match status" value="1"/>
</dbReference>
<gene>
    <name evidence="3" type="ORF">PGQ11_015055</name>
</gene>
<name>A0ABR2HKA0_9PEZI</name>
<reference evidence="3 4" key="1">
    <citation type="journal article" date="2024" name="IMA Fungus">
        <title>Apiospora arundinis, a panoply of carbohydrate-active enzymes and secondary metabolites.</title>
        <authorList>
            <person name="Sorensen T."/>
            <person name="Petersen C."/>
            <person name="Muurmann A.T."/>
            <person name="Christiansen J.V."/>
            <person name="Brundto M.L."/>
            <person name="Overgaard C.K."/>
            <person name="Boysen A.T."/>
            <person name="Wollenberg R.D."/>
            <person name="Larsen T.O."/>
            <person name="Sorensen J.L."/>
            <person name="Nielsen K.L."/>
            <person name="Sondergaard T.E."/>
        </authorList>
    </citation>
    <scope>NUCLEOTIDE SEQUENCE [LARGE SCALE GENOMIC DNA]</scope>
    <source>
        <strain evidence="3 4">AAU 773</strain>
    </source>
</reference>
<dbReference type="Proteomes" id="UP001390339">
    <property type="component" value="Unassembled WGS sequence"/>
</dbReference>
<feature type="domain" description="DUF7735" evidence="2">
    <location>
        <begin position="2"/>
        <end position="113"/>
    </location>
</feature>